<evidence type="ECO:0000259" key="18">
    <source>
        <dbReference type="PROSITE" id="PS50106"/>
    </source>
</evidence>
<feature type="transmembrane region" description="Helical" evidence="17">
    <location>
        <begin position="35"/>
        <end position="54"/>
    </location>
</feature>
<keyword evidence="6" id="KW-0645">Protease</keyword>
<evidence type="ECO:0000256" key="2">
    <source>
        <dbReference type="ARBA" id="ARBA00004418"/>
    </source>
</evidence>
<dbReference type="Gene3D" id="2.40.10.120">
    <property type="match status" value="1"/>
</dbReference>
<evidence type="ECO:0000256" key="5">
    <source>
        <dbReference type="ARBA" id="ARBA00013958"/>
    </source>
</evidence>
<accession>A0A5D3K9Q6</accession>
<dbReference type="GO" id="GO:0006515">
    <property type="term" value="P:protein quality control for misfolded or incompletely synthesized proteins"/>
    <property type="evidence" value="ECO:0007669"/>
    <property type="project" value="TreeGrafter"/>
</dbReference>
<evidence type="ECO:0000256" key="13">
    <source>
        <dbReference type="ARBA" id="ARBA00032850"/>
    </source>
</evidence>
<sequence>MLGARRLTQHGHFDMIDRVNSDTTKTRTILRPRRLALLGTVAALGVAVLAASPASTPFGVNSLISPAQAAESAATPPGFGDLVSKVKPAVISVRVKIDQDNDKSAMLQQNRMDQDETSPFDQFSRQFGFPGGGMNGMPRQRHQVITGEGSGFFISADGYAVTNNHVVDHAESVQVTMDDGAIYTAKVVGTDPKTDLALIKVDGKKDFPFVKFSDQKPRIGDWVVAVGNPFGLGGTVTAGIVSASGRDIGNGPYDDYIQIDAPINKGNSGGPAFDMNGNVIGVNTAIFSPSGGSVGIGFDIPSSTAKLVVAQLKDKGAVTRGWLGVQVQPVTAEIADSLGLKEARGAIVDNPQDGSPAAKAGIEAGDVITAVNGTAIKDSRDLARTIATLAPGTSVKLDVVHKGDTKTVSLALGELPNERQAKADDGKTQQAPGTPRLGLSLAPASDVQGAGQKGVVVTEVDPQGPAAQRGIQTGDVILNVGGKAVANVGDVRSELAQAKSSGKNSVLLQVKSAEATRFVAVPLA</sequence>
<dbReference type="NCBIfam" id="TIGR02037">
    <property type="entry name" value="degP_htrA_DO"/>
    <property type="match status" value="1"/>
</dbReference>
<dbReference type="OrthoDB" id="7358927at2"/>
<evidence type="ECO:0000256" key="15">
    <source>
        <dbReference type="PIRSR" id="PIRSR611782-2"/>
    </source>
</evidence>
<dbReference type="InterPro" id="IPR009003">
    <property type="entry name" value="Peptidase_S1_PA"/>
</dbReference>
<dbReference type="AlphaFoldDB" id="A0A5D3K9Q6"/>
<dbReference type="Pfam" id="PF00595">
    <property type="entry name" value="PDZ"/>
    <property type="match status" value="1"/>
</dbReference>
<keyword evidence="7" id="KW-0732">Signal</keyword>
<evidence type="ECO:0000256" key="10">
    <source>
        <dbReference type="ARBA" id="ARBA00022801"/>
    </source>
</evidence>
<keyword evidence="8" id="KW-0677">Repeat</keyword>
<proteinExistence type="inferred from homology"/>
<feature type="active site" description="Charge relay system" evidence="14">
    <location>
        <position position="165"/>
    </location>
</feature>
<name>A0A5D3K9Q6_9BRAD</name>
<dbReference type="PRINTS" id="PR00834">
    <property type="entry name" value="PROTEASES2C"/>
</dbReference>
<dbReference type="Pfam" id="PF13180">
    <property type="entry name" value="PDZ_2"/>
    <property type="match status" value="1"/>
</dbReference>
<keyword evidence="20" id="KW-1185">Reference proteome</keyword>
<comment type="subcellular location">
    <subcellularLocation>
        <location evidence="2">Periplasm</location>
    </subcellularLocation>
</comment>
<dbReference type="Pfam" id="PF13365">
    <property type="entry name" value="Trypsin_2"/>
    <property type="match status" value="1"/>
</dbReference>
<evidence type="ECO:0000313" key="19">
    <source>
        <dbReference type="EMBL" id="TYL90387.1"/>
    </source>
</evidence>
<evidence type="ECO:0000256" key="3">
    <source>
        <dbReference type="ARBA" id="ARBA00010541"/>
    </source>
</evidence>
<evidence type="ECO:0000256" key="9">
    <source>
        <dbReference type="ARBA" id="ARBA00022764"/>
    </source>
</evidence>
<dbReference type="PROSITE" id="PS50106">
    <property type="entry name" value="PDZ"/>
    <property type="match status" value="2"/>
</dbReference>
<dbReference type="GO" id="GO:0042597">
    <property type="term" value="C:periplasmic space"/>
    <property type="evidence" value="ECO:0007669"/>
    <property type="project" value="UniProtKB-SubCell"/>
</dbReference>
<comment type="catalytic activity">
    <reaction evidence="1">
        <text>Acts on substrates that are at least partially unfolded. The cleavage site P1 residue is normally between a pair of hydrophobic residues, such as Val-|-Val.</text>
        <dbReference type="EC" id="3.4.21.107"/>
    </reaction>
</comment>
<dbReference type="SUPFAM" id="SSF50156">
    <property type="entry name" value="PDZ domain-like"/>
    <property type="match status" value="2"/>
</dbReference>
<evidence type="ECO:0000256" key="17">
    <source>
        <dbReference type="SAM" id="Phobius"/>
    </source>
</evidence>
<keyword evidence="9" id="KW-0574">Periplasm</keyword>
<feature type="binding site" evidence="15">
    <location>
        <position position="195"/>
    </location>
    <ligand>
        <name>substrate</name>
    </ligand>
</feature>
<dbReference type="Proteomes" id="UP000324758">
    <property type="component" value="Unassembled WGS sequence"/>
</dbReference>
<gene>
    <name evidence="19" type="ORF">FXB40_32430</name>
</gene>
<feature type="compositionally biased region" description="Basic and acidic residues" evidence="16">
    <location>
        <begin position="416"/>
        <end position="427"/>
    </location>
</feature>
<dbReference type="EMBL" id="VSSS01000052">
    <property type="protein sequence ID" value="TYL90387.1"/>
    <property type="molecule type" value="Genomic_DNA"/>
</dbReference>
<evidence type="ECO:0000256" key="16">
    <source>
        <dbReference type="SAM" id="MobiDB-lite"/>
    </source>
</evidence>
<dbReference type="CDD" id="cd10839">
    <property type="entry name" value="cpPDZ1_DegP-like"/>
    <property type="match status" value="1"/>
</dbReference>
<keyword evidence="17" id="KW-1133">Transmembrane helix</keyword>
<keyword evidence="12" id="KW-0346">Stress response</keyword>
<evidence type="ECO:0000256" key="4">
    <source>
        <dbReference type="ARBA" id="ARBA00013035"/>
    </source>
</evidence>
<dbReference type="EC" id="3.4.21.107" evidence="4"/>
<evidence type="ECO:0000256" key="7">
    <source>
        <dbReference type="ARBA" id="ARBA00022729"/>
    </source>
</evidence>
<keyword evidence="17" id="KW-0812">Transmembrane</keyword>
<keyword evidence="17" id="KW-0472">Membrane</keyword>
<dbReference type="Gene3D" id="2.30.42.10">
    <property type="match status" value="2"/>
</dbReference>
<keyword evidence="10" id="KW-0378">Hydrolase</keyword>
<dbReference type="SUPFAM" id="SSF50494">
    <property type="entry name" value="Trypsin-like serine proteases"/>
    <property type="match status" value="1"/>
</dbReference>
<dbReference type="FunFam" id="2.40.10.120:FF:000007">
    <property type="entry name" value="Periplasmic serine endoprotease DegP-like"/>
    <property type="match status" value="1"/>
</dbReference>
<protein>
    <recommendedName>
        <fullName evidence="5">Probable periplasmic serine endoprotease DegP-like</fullName>
        <ecNumber evidence="4">3.4.21.107</ecNumber>
    </recommendedName>
    <alternativeName>
        <fullName evidence="13">Protease Do</fullName>
    </alternativeName>
</protein>
<evidence type="ECO:0000313" key="20">
    <source>
        <dbReference type="Proteomes" id="UP000324758"/>
    </source>
</evidence>
<dbReference type="FunFam" id="2.30.42.10:FF:000037">
    <property type="entry name" value="Periplasmic serine endoprotease DegP-like"/>
    <property type="match status" value="1"/>
</dbReference>
<evidence type="ECO:0000256" key="11">
    <source>
        <dbReference type="ARBA" id="ARBA00022825"/>
    </source>
</evidence>
<evidence type="ECO:0000256" key="12">
    <source>
        <dbReference type="ARBA" id="ARBA00023016"/>
    </source>
</evidence>
<dbReference type="InterPro" id="IPR036034">
    <property type="entry name" value="PDZ_sf"/>
</dbReference>
<evidence type="ECO:0000256" key="6">
    <source>
        <dbReference type="ARBA" id="ARBA00022670"/>
    </source>
</evidence>
<keyword evidence="11" id="KW-0720">Serine protease</keyword>
<dbReference type="SMART" id="SM00228">
    <property type="entry name" value="PDZ"/>
    <property type="match status" value="2"/>
</dbReference>
<dbReference type="InterPro" id="IPR001940">
    <property type="entry name" value="Peptidase_S1C"/>
</dbReference>
<dbReference type="InterPro" id="IPR011782">
    <property type="entry name" value="Pept_S1C_Do"/>
</dbReference>
<dbReference type="PANTHER" id="PTHR22939:SF130">
    <property type="entry name" value="PERIPLASMIC SERINE ENDOPROTEASE DEGP-LIKE-RELATED"/>
    <property type="match status" value="1"/>
</dbReference>
<evidence type="ECO:0000256" key="1">
    <source>
        <dbReference type="ARBA" id="ARBA00001772"/>
    </source>
</evidence>
<feature type="active site" description="Charge relay system" evidence="14">
    <location>
        <position position="268"/>
    </location>
</feature>
<organism evidence="19 20">
    <name type="scientific">Bradyrhizobium rifense</name>
    <dbReference type="NCBI Taxonomy" id="515499"/>
    <lineage>
        <taxon>Bacteria</taxon>
        <taxon>Pseudomonadati</taxon>
        <taxon>Pseudomonadota</taxon>
        <taxon>Alphaproteobacteria</taxon>
        <taxon>Hyphomicrobiales</taxon>
        <taxon>Nitrobacteraceae</taxon>
        <taxon>Bradyrhizobium</taxon>
    </lineage>
</organism>
<comment type="similarity">
    <text evidence="3">Belongs to the peptidase S1C family.</text>
</comment>
<feature type="active site" description="Charge relay system" evidence="14">
    <location>
        <position position="195"/>
    </location>
</feature>
<dbReference type="InterPro" id="IPR001478">
    <property type="entry name" value="PDZ"/>
</dbReference>
<feature type="region of interest" description="Disordered" evidence="16">
    <location>
        <begin position="414"/>
        <end position="438"/>
    </location>
</feature>
<evidence type="ECO:0000256" key="8">
    <source>
        <dbReference type="ARBA" id="ARBA00022737"/>
    </source>
</evidence>
<dbReference type="PANTHER" id="PTHR22939">
    <property type="entry name" value="SERINE PROTEASE FAMILY S1C HTRA-RELATED"/>
    <property type="match status" value="1"/>
</dbReference>
<feature type="binding site" evidence="15">
    <location>
        <begin position="266"/>
        <end position="268"/>
    </location>
    <ligand>
        <name>substrate</name>
    </ligand>
</feature>
<evidence type="ECO:0000256" key="14">
    <source>
        <dbReference type="PIRSR" id="PIRSR611782-1"/>
    </source>
</evidence>
<reference evidence="19 20" key="1">
    <citation type="submission" date="2019-08" db="EMBL/GenBank/DDBJ databases">
        <title>Bradyrhizobium hipponensis sp. nov., a rhizobium isolated from a Lupinus angustifolius root nodule in Tunisia.</title>
        <authorList>
            <person name="Off K."/>
            <person name="Rejili M."/>
            <person name="Mars M."/>
            <person name="Brachmann A."/>
            <person name="Marin M."/>
        </authorList>
    </citation>
    <scope>NUCLEOTIDE SEQUENCE [LARGE SCALE GENOMIC DNA]</scope>
    <source>
        <strain evidence="19 20">CTAW71</strain>
    </source>
</reference>
<comment type="caution">
    <text evidence="19">The sequence shown here is derived from an EMBL/GenBank/DDBJ whole genome shotgun (WGS) entry which is preliminary data.</text>
</comment>
<feature type="domain" description="PDZ" evidence="18">
    <location>
        <begin position="433"/>
        <end position="488"/>
    </location>
</feature>
<feature type="binding site" evidence="15">
    <location>
        <position position="165"/>
    </location>
    <ligand>
        <name>substrate</name>
    </ligand>
</feature>
<dbReference type="GO" id="GO:0004252">
    <property type="term" value="F:serine-type endopeptidase activity"/>
    <property type="evidence" value="ECO:0007669"/>
    <property type="project" value="InterPro"/>
</dbReference>
<feature type="domain" description="PDZ" evidence="18">
    <location>
        <begin position="307"/>
        <end position="378"/>
    </location>
</feature>